<dbReference type="SUPFAM" id="SSF50985">
    <property type="entry name" value="RCC1/BLIP-II"/>
    <property type="match status" value="1"/>
</dbReference>
<keyword evidence="5" id="KW-1133">Transmembrane helix</keyword>
<evidence type="ECO:0000256" key="10">
    <source>
        <dbReference type="ARBA" id="ARBA00047899"/>
    </source>
</evidence>
<evidence type="ECO:0000256" key="7">
    <source>
        <dbReference type="ARBA" id="ARBA00023157"/>
    </source>
</evidence>
<keyword evidence="9" id="KW-0325">Glycoprotein</keyword>
<dbReference type="EC" id="2.7.11.1" evidence="2"/>
<comment type="caution">
    <text evidence="13">The sequence shown here is derived from an EMBL/GenBank/DDBJ whole genome shotgun (WGS) entry which is preliminary data.</text>
</comment>
<protein>
    <recommendedName>
        <fullName evidence="2">non-specific serine/threonine protein kinase</fullName>
        <ecNumber evidence="2">2.7.11.1</ecNumber>
    </recommendedName>
</protein>
<comment type="subcellular location">
    <subcellularLocation>
        <location evidence="1">Membrane</location>
        <topology evidence="1">Single-pass type I membrane protein</topology>
    </subcellularLocation>
</comment>
<keyword evidence="8" id="KW-0675">Receptor</keyword>
<evidence type="ECO:0000256" key="6">
    <source>
        <dbReference type="ARBA" id="ARBA00023136"/>
    </source>
</evidence>
<evidence type="ECO:0000256" key="11">
    <source>
        <dbReference type="ARBA" id="ARBA00048679"/>
    </source>
</evidence>
<evidence type="ECO:0000256" key="3">
    <source>
        <dbReference type="ARBA" id="ARBA00022692"/>
    </source>
</evidence>
<evidence type="ECO:0000256" key="9">
    <source>
        <dbReference type="ARBA" id="ARBA00023180"/>
    </source>
</evidence>
<organism evidence="13 14">
    <name type="scientific">Candidatus Thiomargarita nelsonii</name>
    <dbReference type="NCBI Taxonomy" id="1003181"/>
    <lineage>
        <taxon>Bacteria</taxon>
        <taxon>Pseudomonadati</taxon>
        <taxon>Pseudomonadota</taxon>
        <taxon>Gammaproteobacteria</taxon>
        <taxon>Thiotrichales</taxon>
        <taxon>Thiotrichaceae</taxon>
        <taxon>Thiomargarita</taxon>
    </lineage>
</organism>
<dbReference type="PANTHER" id="PTHR47460:SF1">
    <property type="entry name" value="SERINE_THREONINE-PROTEIN KINASE-LIKE PROTEIN ACR4"/>
    <property type="match status" value="1"/>
</dbReference>
<keyword evidence="4 12" id="KW-0732">Signal</keyword>
<keyword evidence="14" id="KW-1185">Reference proteome</keyword>
<dbReference type="Proteomes" id="UP000030428">
    <property type="component" value="Unassembled WGS sequence"/>
</dbReference>
<proteinExistence type="predicted"/>
<dbReference type="EMBL" id="JSZA02000310">
    <property type="protein sequence ID" value="KHD06770.1"/>
    <property type="molecule type" value="Genomic_DNA"/>
</dbReference>
<dbReference type="Pfam" id="PF13540">
    <property type="entry name" value="RCC1_2"/>
    <property type="match status" value="4"/>
</dbReference>
<evidence type="ECO:0000256" key="2">
    <source>
        <dbReference type="ARBA" id="ARBA00012513"/>
    </source>
</evidence>
<dbReference type="Gene3D" id="2.130.10.30">
    <property type="entry name" value="Regulator of chromosome condensation 1/beta-lactamase-inhibitor protein II"/>
    <property type="match status" value="2"/>
</dbReference>
<evidence type="ECO:0000256" key="1">
    <source>
        <dbReference type="ARBA" id="ARBA00004479"/>
    </source>
</evidence>
<dbReference type="AlphaFoldDB" id="A0A0A6P7G8"/>
<evidence type="ECO:0000256" key="4">
    <source>
        <dbReference type="ARBA" id="ARBA00022729"/>
    </source>
</evidence>
<feature type="chain" id="PRO_5002020740" description="non-specific serine/threonine protein kinase" evidence="12">
    <location>
        <begin position="28"/>
        <end position="414"/>
    </location>
</feature>
<comment type="catalytic activity">
    <reaction evidence="10">
        <text>L-threonyl-[protein] + ATP = O-phospho-L-threonyl-[protein] + ADP + H(+)</text>
        <dbReference type="Rhea" id="RHEA:46608"/>
        <dbReference type="Rhea" id="RHEA-COMP:11060"/>
        <dbReference type="Rhea" id="RHEA-COMP:11605"/>
        <dbReference type="ChEBI" id="CHEBI:15378"/>
        <dbReference type="ChEBI" id="CHEBI:30013"/>
        <dbReference type="ChEBI" id="CHEBI:30616"/>
        <dbReference type="ChEBI" id="CHEBI:61977"/>
        <dbReference type="ChEBI" id="CHEBI:456216"/>
        <dbReference type="EC" id="2.7.11.1"/>
    </reaction>
</comment>
<evidence type="ECO:0000256" key="5">
    <source>
        <dbReference type="ARBA" id="ARBA00022989"/>
    </source>
</evidence>
<dbReference type="GO" id="GO:0004674">
    <property type="term" value="F:protein serine/threonine kinase activity"/>
    <property type="evidence" value="ECO:0007669"/>
    <property type="project" value="UniProtKB-KW"/>
</dbReference>
<evidence type="ECO:0000256" key="8">
    <source>
        <dbReference type="ARBA" id="ARBA00023170"/>
    </source>
</evidence>
<evidence type="ECO:0000313" key="14">
    <source>
        <dbReference type="Proteomes" id="UP000030428"/>
    </source>
</evidence>
<evidence type="ECO:0000256" key="12">
    <source>
        <dbReference type="SAM" id="SignalP"/>
    </source>
</evidence>
<keyword evidence="3" id="KW-0812">Transmembrane</keyword>
<keyword evidence="7" id="KW-1015">Disulfide bond</keyword>
<name>A0A0A6P7G8_9GAMM</name>
<accession>A0A0A6P7G8</accession>
<feature type="signal peptide" evidence="12">
    <location>
        <begin position="1"/>
        <end position="27"/>
    </location>
</feature>
<dbReference type="GO" id="GO:0016020">
    <property type="term" value="C:membrane"/>
    <property type="evidence" value="ECO:0007669"/>
    <property type="project" value="UniProtKB-SubCell"/>
</dbReference>
<dbReference type="PANTHER" id="PTHR47460">
    <property type="entry name" value="SERINE/THREONINE-PROTEIN KINASE-LIKE PROTEIN ACR4"/>
    <property type="match status" value="1"/>
</dbReference>
<reference evidence="13 14" key="1">
    <citation type="journal article" date="2016" name="Front. Microbiol.">
        <title>Single-Cell (Meta-)Genomics of a Dimorphic Candidatus Thiomargarita nelsonii Reveals Genomic Plasticity.</title>
        <authorList>
            <person name="Flood B.E."/>
            <person name="Fliss P."/>
            <person name="Jones D.S."/>
            <person name="Dick G.J."/>
            <person name="Jain S."/>
            <person name="Kaster A.K."/>
            <person name="Winkel M."/>
            <person name="Mussmann M."/>
            <person name="Bailey J."/>
        </authorList>
    </citation>
    <scope>NUCLEOTIDE SEQUENCE [LARGE SCALE GENOMIC DNA]</scope>
    <source>
        <strain evidence="13">Hydrate Ridge</strain>
    </source>
</reference>
<dbReference type="InterPro" id="IPR009091">
    <property type="entry name" value="RCC1/BLIP-II"/>
</dbReference>
<evidence type="ECO:0000313" key="13">
    <source>
        <dbReference type="EMBL" id="KHD06770.1"/>
    </source>
</evidence>
<sequence length="414" mass="43717">MKNKNSLNWLTPCLLFCSISLISNAHAGSTLSAGADHVCGIQEDDTLICWGANDHNQADPPSGTFSEIEVGFYFGCGLKTDGTISCWGQDTAGETSPPPGKFLQVAVGGNHACALPNSGDPICWGANADSQSSPPPGPFQQLASGDAHSCGLKADGSVECWGNNSHEQSNVAAETFSYIAAGYKTSCGIKTDGAAICWGFAANSYGYLTQIDFALNGDHDGTAHQSTKEFSICGLKADSSLSCPTMSSVPSGVFSYVATGGHKARHCHRYCSVSSIAEYHYEFHSFACGIRENGIVACWGENNNDRATPPVGVKLKQPSDFTPPSHPDGYTQADLDKAREEAQKACQANPASCGIDISGEVAAAVIGQDLSLHVGKAQYQSLTGTQLLWIDLSFFGQNEDGKLLWELTDYGVVE</sequence>
<comment type="catalytic activity">
    <reaction evidence="11">
        <text>L-seryl-[protein] + ATP = O-phospho-L-seryl-[protein] + ADP + H(+)</text>
        <dbReference type="Rhea" id="RHEA:17989"/>
        <dbReference type="Rhea" id="RHEA-COMP:9863"/>
        <dbReference type="Rhea" id="RHEA-COMP:11604"/>
        <dbReference type="ChEBI" id="CHEBI:15378"/>
        <dbReference type="ChEBI" id="CHEBI:29999"/>
        <dbReference type="ChEBI" id="CHEBI:30616"/>
        <dbReference type="ChEBI" id="CHEBI:83421"/>
        <dbReference type="ChEBI" id="CHEBI:456216"/>
        <dbReference type="EC" id="2.7.11.1"/>
    </reaction>
</comment>
<gene>
    <name evidence="13" type="ORF">PN36_32940</name>
</gene>
<keyword evidence="6" id="KW-0472">Membrane</keyword>